<reference evidence="1 2" key="1">
    <citation type="journal article" date="2019" name="Emerg. Microbes Infect.">
        <title>Comprehensive subspecies identification of 175 nontuberculous mycobacteria species based on 7547 genomic profiles.</title>
        <authorList>
            <person name="Matsumoto Y."/>
            <person name="Kinjo T."/>
            <person name="Motooka D."/>
            <person name="Nabeya D."/>
            <person name="Jung N."/>
            <person name="Uechi K."/>
            <person name="Horii T."/>
            <person name="Iida T."/>
            <person name="Fujita J."/>
            <person name="Nakamura S."/>
        </authorList>
    </citation>
    <scope>NUCLEOTIDE SEQUENCE [LARGE SCALE GENOMIC DNA]</scope>
    <source>
        <strain evidence="1 2">JCM 12404</strain>
    </source>
</reference>
<evidence type="ECO:0000313" key="2">
    <source>
        <dbReference type="Proteomes" id="UP000465866"/>
    </source>
</evidence>
<sequence>MHVYCREQECEGVNATELEIEPGDELGKMTSAMNMSVGTPLGYDCTKLGGFSGPRAIYKGGLSFVGHEIARPIYRTIRPNRANKHSSL</sequence>
<dbReference type="EMBL" id="AP022569">
    <property type="protein sequence ID" value="BBX47775.1"/>
    <property type="molecule type" value="Genomic_DNA"/>
</dbReference>
<proteinExistence type="predicted"/>
<name>A0A7I7L090_9MYCO</name>
<protein>
    <submittedName>
        <fullName evidence="1">Uncharacterized protein</fullName>
    </submittedName>
</protein>
<evidence type="ECO:0000313" key="1">
    <source>
        <dbReference type="EMBL" id="BBX47775.1"/>
    </source>
</evidence>
<keyword evidence="2" id="KW-1185">Reference proteome</keyword>
<dbReference type="KEGG" id="mcoo:MCOO_37900"/>
<gene>
    <name evidence="1" type="ORF">MCOO_37900</name>
</gene>
<accession>A0A7I7L090</accession>
<dbReference type="Proteomes" id="UP000465866">
    <property type="component" value="Chromosome"/>
</dbReference>
<dbReference type="AlphaFoldDB" id="A0A7I7L090"/>
<organism evidence="1 2">
    <name type="scientific">Mycobacterium cookii</name>
    <dbReference type="NCBI Taxonomy" id="1775"/>
    <lineage>
        <taxon>Bacteria</taxon>
        <taxon>Bacillati</taxon>
        <taxon>Actinomycetota</taxon>
        <taxon>Actinomycetes</taxon>
        <taxon>Mycobacteriales</taxon>
        <taxon>Mycobacteriaceae</taxon>
        <taxon>Mycobacterium</taxon>
    </lineage>
</organism>